<dbReference type="EMBL" id="KB746093">
    <property type="protein sequence ID" value="EOA93509.1"/>
    <property type="molecule type" value="Genomic_DNA"/>
</dbReference>
<feature type="region of interest" description="Disordered" evidence="1">
    <location>
        <begin position="204"/>
        <end position="255"/>
    </location>
</feature>
<protein>
    <submittedName>
        <fullName evidence="2">Uncharacterized protein</fullName>
    </submittedName>
</protein>
<reference evidence="3" key="1">
    <citation type="journal article" date="2013" name="Nat. Genet.">
        <title>The duck genome and transcriptome provide insight into an avian influenza virus reservoir species.</title>
        <authorList>
            <person name="Huang Y."/>
            <person name="Li Y."/>
            <person name="Burt D.W."/>
            <person name="Chen H."/>
            <person name="Zhang Y."/>
            <person name="Qian W."/>
            <person name="Kim H."/>
            <person name="Gan S."/>
            <person name="Zhao Y."/>
            <person name="Li J."/>
            <person name="Yi K."/>
            <person name="Feng H."/>
            <person name="Zhu P."/>
            <person name="Li B."/>
            <person name="Liu Q."/>
            <person name="Fairley S."/>
            <person name="Magor K.E."/>
            <person name="Du Z."/>
            <person name="Hu X."/>
            <person name="Goodman L."/>
            <person name="Tafer H."/>
            <person name="Vignal A."/>
            <person name="Lee T."/>
            <person name="Kim K.W."/>
            <person name="Sheng Z."/>
            <person name="An Y."/>
            <person name="Searle S."/>
            <person name="Herrero J."/>
            <person name="Groenen M.A."/>
            <person name="Crooijmans R.P."/>
            <person name="Faraut T."/>
            <person name="Cai Q."/>
            <person name="Webster R.G."/>
            <person name="Aldridge J.R."/>
            <person name="Warren W.C."/>
            <person name="Bartschat S."/>
            <person name="Kehr S."/>
            <person name="Marz M."/>
            <person name="Stadler P.F."/>
            <person name="Smith J."/>
            <person name="Kraus R.H."/>
            <person name="Zhao Y."/>
            <person name="Ren L."/>
            <person name="Fei J."/>
            <person name="Morisson M."/>
            <person name="Kaiser P."/>
            <person name="Griffin D.K."/>
            <person name="Rao M."/>
            <person name="Pitel F."/>
            <person name="Wang J."/>
            <person name="Li N."/>
        </authorList>
    </citation>
    <scope>NUCLEOTIDE SEQUENCE [LARGE SCALE GENOMIC DNA]</scope>
</reference>
<evidence type="ECO:0000313" key="2">
    <source>
        <dbReference type="EMBL" id="EOA93509.1"/>
    </source>
</evidence>
<name>R0KWJ5_ANAPL</name>
<feature type="compositionally biased region" description="Polar residues" evidence="1">
    <location>
        <begin position="60"/>
        <end position="73"/>
    </location>
</feature>
<feature type="compositionally biased region" description="Low complexity" evidence="1">
    <location>
        <begin position="228"/>
        <end position="237"/>
    </location>
</feature>
<evidence type="ECO:0000313" key="3">
    <source>
        <dbReference type="Proteomes" id="UP000296049"/>
    </source>
</evidence>
<dbReference type="AlphaFoldDB" id="R0KWJ5"/>
<feature type="region of interest" description="Disordered" evidence="1">
    <location>
        <begin position="147"/>
        <end position="167"/>
    </location>
</feature>
<accession>R0KWJ5</accession>
<evidence type="ECO:0000256" key="1">
    <source>
        <dbReference type="SAM" id="MobiDB-lite"/>
    </source>
</evidence>
<feature type="region of interest" description="Disordered" evidence="1">
    <location>
        <begin position="46"/>
        <end position="111"/>
    </location>
</feature>
<feature type="compositionally biased region" description="Polar residues" evidence="1">
    <location>
        <begin position="245"/>
        <end position="255"/>
    </location>
</feature>
<keyword evidence="3" id="KW-1185">Reference proteome</keyword>
<gene>
    <name evidence="2" type="ORF">Anapl_12590</name>
</gene>
<dbReference type="Proteomes" id="UP000296049">
    <property type="component" value="Unassembled WGS sequence"/>
</dbReference>
<sequence>MLPVVEHPLPTRLLAALSSEPWSMARHSYGATTKAARGFGRAADILPTSTQMPPRMTGKSGPTRTRAQPQATSHPAAAQLPQPMQHCLGLPKDTSDEAGQPPVLPNPTADTPMEPEQGRIMQIPSAAASGSRPARLWKQHLQKSNVTQHSHWGGSQPAFPSSSGESGWSRRIEHHVHLPGEWLLLAAKSSLHPLTIWGRTEAVGQGQGQAGGHTTARTASAGTSHPQAAAGARPPAGDSRDRLRSSQLGGSRFAQSKMNKHELALKRPQIGDVSCSIWAEQLPGGCMGGSDECRSKSTTSTKPTRDCPGVLKKSVWCLRQHEQGFRNTAAASSPLGEAEKGAGYCLTPGQAPEAIQHQCPRKHNEQLCLLTLPGLSNPGNIPRGPLQLGLNITPRLGDHRVHQLAALGGRRLREQASTSEIPPCKRALRNIPVQTPPPKSQGPCVFPHPVSPPSCWPHAGGTADATPGIAHLSTRKQKNKRKVCPGTSNKQLEEHEEGIRGAELHTPMGESPHLSTMACGHHPGAWATSVLAHQAQPALSPGGPGAADVAVSRLL</sequence>
<organism evidence="2 3">
    <name type="scientific">Anas platyrhynchos</name>
    <name type="common">Mallard</name>
    <name type="synonym">Anas boschas</name>
    <dbReference type="NCBI Taxonomy" id="8839"/>
    <lineage>
        <taxon>Eukaryota</taxon>
        <taxon>Metazoa</taxon>
        <taxon>Chordata</taxon>
        <taxon>Craniata</taxon>
        <taxon>Vertebrata</taxon>
        <taxon>Euteleostomi</taxon>
        <taxon>Archelosauria</taxon>
        <taxon>Archosauria</taxon>
        <taxon>Dinosauria</taxon>
        <taxon>Saurischia</taxon>
        <taxon>Theropoda</taxon>
        <taxon>Coelurosauria</taxon>
        <taxon>Aves</taxon>
        <taxon>Neognathae</taxon>
        <taxon>Galloanserae</taxon>
        <taxon>Anseriformes</taxon>
        <taxon>Anatidae</taxon>
        <taxon>Anatinae</taxon>
        <taxon>Anas</taxon>
    </lineage>
</organism>
<proteinExistence type="predicted"/>